<reference evidence="12 13" key="1">
    <citation type="submission" date="2019-03" db="EMBL/GenBank/DDBJ databases">
        <title>Paracraurococcus aquatilis NE82 genome sequence.</title>
        <authorList>
            <person name="Zhao Y."/>
            <person name="Du Z."/>
        </authorList>
    </citation>
    <scope>NUCLEOTIDE SEQUENCE [LARGE SCALE GENOMIC DNA]</scope>
    <source>
        <strain evidence="12 13">NE82</strain>
    </source>
</reference>
<keyword evidence="4" id="KW-0004">4Fe-4S</keyword>
<gene>
    <name evidence="12" type="primary">ttrA</name>
    <name evidence="12" type="ORF">EXY23_18425</name>
</gene>
<dbReference type="GO" id="GO:0046872">
    <property type="term" value="F:metal ion binding"/>
    <property type="evidence" value="ECO:0007669"/>
    <property type="project" value="UniProtKB-KW"/>
</dbReference>
<dbReference type="GO" id="GO:0016491">
    <property type="term" value="F:oxidoreductase activity"/>
    <property type="evidence" value="ECO:0007669"/>
    <property type="project" value="UniProtKB-KW"/>
</dbReference>
<keyword evidence="10" id="KW-0411">Iron-sulfur</keyword>
<evidence type="ECO:0000256" key="8">
    <source>
        <dbReference type="ARBA" id="ARBA00023002"/>
    </source>
</evidence>
<dbReference type="InterPro" id="IPR041929">
    <property type="entry name" value="Tetrathionate-R_A_N"/>
</dbReference>
<evidence type="ECO:0000259" key="11">
    <source>
        <dbReference type="PROSITE" id="PS51669"/>
    </source>
</evidence>
<dbReference type="GO" id="GO:0043546">
    <property type="term" value="F:molybdopterin cofactor binding"/>
    <property type="evidence" value="ECO:0007669"/>
    <property type="project" value="InterPro"/>
</dbReference>
<dbReference type="InterPro" id="IPR027467">
    <property type="entry name" value="MopterinOxRdtase_cofactor_BS"/>
</dbReference>
<dbReference type="PANTHER" id="PTHR43742">
    <property type="entry name" value="TRIMETHYLAMINE-N-OXIDE REDUCTASE"/>
    <property type="match status" value="1"/>
</dbReference>
<dbReference type="PROSITE" id="PS51318">
    <property type="entry name" value="TAT"/>
    <property type="match status" value="1"/>
</dbReference>
<dbReference type="PROSITE" id="PS51669">
    <property type="entry name" value="4FE4S_MOW_BIS_MGD"/>
    <property type="match status" value="1"/>
</dbReference>
<evidence type="ECO:0000256" key="1">
    <source>
        <dbReference type="ARBA" id="ARBA00001942"/>
    </source>
</evidence>
<dbReference type="SMART" id="SM00926">
    <property type="entry name" value="Molybdop_Fe4S4"/>
    <property type="match status" value="1"/>
</dbReference>
<comment type="caution">
    <text evidence="12">The sequence shown here is derived from an EMBL/GenBank/DDBJ whole genome shotgun (WGS) entry which is preliminary data.</text>
</comment>
<evidence type="ECO:0000256" key="4">
    <source>
        <dbReference type="ARBA" id="ARBA00022485"/>
    </source>
</evidence>
<dbReference type="GO" id="GO:0051539">
    <property type="term" value="F:4 iron, 4 sulfur cluster binding"/>
    <property type="evidence" value="ECO:0007669"/>
    <property type="project" value="UniProtKB-KW"/>
</dbReference>
<organism evidence="12 13">
    <name type="scientific">Roseicella aquatilis</name>
    <dbReference type="NCBI Taxonomy" id="2527868"/>
    <lineage>
        <taxon>Bacteria</taxon>
        <taxon>Pseudomonadati</taxon>
        <taxon>Pseudomonadota</taxon>
        <taxon>Alphaproteobacteria</taxon>
        <taxon>Acetobacterales</taxon>
        <taxon>Roseomonadaceae</taxon>
        <taxon>Roseicella</taxon>
    </lineage>
</organism>
<keyword evidence="9" id="KW-0408">Iron</keyword>
<dbReference type="AlphaFoldDB" id="A0A4R4DBL2"/>
<keyword evidence="8" id="KW-0560">Oxidoreductase</keyword>
<dbReference type="Gene3D" id="3.30.200.210">
    <property type="match status" value="1"/>
</dbReference>
<evidence type="ECO:0000256" key="3">
    <source>
        <dbReference type="ARBA" id="ARBA00010312"/>
    </source>
</evidence>
<dbReference type="Proteomes" id="UP000295023">
    <property type="component" value="Unassembled WGS sequence"/>
</dbReference>
<evidence type="ECO:0000313" key="12">
    <source>
        <dbReference type="EMBL" id="TCZ57309.1"/>
    </source>
</evidence>
<keyword evidence="7" id="KW-0732">Signal</keyword>
<dbReference type="SUPFAM" id="SSF53706">
    <property type="entry name" value="Formate dehydrogenase/DMSO reductase, domains 1-3"/>
    <property type="match status" value="1"/>
</dbReference>
<dbReference type="CDD" id="cd02780">
    <property type="entry name" value="MopB_CT_Tetrathionate_Arsenate-R"/>
    <property type="match status" value="1"/>
</dbReference>
<dbReference type="SUPFAM" id="SSF50692">
    <property type="entry name" value="ADC-like"/>
    <property type="match status" value="1"/>
</dbReference>
<comment type="cofactor">
    <cofactor evidence="1">
        <name>Mo-bis(molybdopterin guanine dinucleotide)</name>
        <dbReference type="ChEBI" id="CHEBI:60539"/>
    </cofactor>
</comment>
<dbReference type="Pfam" id="PF01568">
    <property type="entry name" value="Molydop_binding"/>
    <property type="match status" value="1"/>
</dbReference>
<dbReference type="Pfam" id="PF00384">
    <property type="entry name" value="Molybdopterin"/>
    <property type="match status" value="1"/>
</dbReference>
<dbReference type="EMBL" id="SKBM01000019">
    <property type="protein sequence ID" value="TCZ57309.1"/>
    <property type="molecule type" value="Genomic_DNA"/>
</dbReference>
<dbReference type="InterPro" id="IPR037946">
    <property type="entry name" value="MopB_CT_Tetrathionate"/>
</dbReference>
<protein>
    <submittedName>
        <fullName evidence="12">Tetrathionate reductase subunit TtrA</fullName>
    </submittedName>
</protein>
<evidence type="ECO:0000256" key="5">
    <source>
        <dbReference type="ARBA" id="ARBA00022505"/>
    </source>
</evidence>
<evidence type="ECO:0000256" key="9">
    <source>
        <dbReference type="ARBA" id="ARBA00023004"/>
    </source>
</evidence>
<dbReference type="OrthoDB" id="9810782at2"/>
<dbReference type="Gene3D" id="3.40.50.740">
    <property type="match status" value="1"/>
</dbReference>
<evidence type="ECO:0000256" key="10">
    <source>
        <dbReference type="ARBA" id="ARBA00023014"/>
    </source>
</evidence>
<dbReference type="InterPro" id="IPR006657">
    <property type="entry name" value="MoPterin_dinucl-bd_dom"/>
</dbReference>
<dbReference type="PANTHER" id="PTHR43742:SF9">
    <property type="entry name" value="TETRATHIONATE REDUCTASE SUBUNIT A"/>
    <property type="match status" value="1"/>
</dbReference>
<dbReference type="InterPro" id="IPR006963">
    <property type="entry name" value="Mopterin_OxRdtase_4Fe-4S_dom"/>
</dbReference>
<evidence type="ECO:0000256" key="2">
    <source>
        <dbReference type="ARBA" id="ARBA00001966"/>
    </source>
</evidence>
<evidence type="ECO:0000256" key="7">
    <source>
        <dbReference type="ARBA" id="ARBA00022729"/>
    </source>
</evidence>
<dbReference type="RefSeq" id="WP_132292775.1">
    <property type="nucleotide sequence ID" value="NZ_SKBM01000019.1"/>
</dbReference>
<comment type="cofactor">
    <cofactor evidence="2">
        <name>[4Fe-4S] cluster</name>
        <dbReference type="ChEBI" id="CHEBI:49883"/>
    </cofactor>
</comment>
<dbReference type="Gene3D" id="3.40.228.10">
    <property type="entry name" value="Dimethylsulfoxide Reductase, domain 2"/>
    <property type="match status" value="1"/>
</dbReference>
<proteinExistence type="inferred from homology"/>
<dbReference type="InterPro" id="IPR050612">
    <property type="entry name" value="Prok_Mopterin_Oxidored"/>
</dbReference>
<dbReference type="InterPro" id="IPR006311">
    <property type="entry name" value="TAT_signal"/>
</dbReference>
<dbReference type="PROSITE" id="PS00551">
    <property type="entry name" value="MOLYBDOPTERIN_PROK_1"/>
    <property type="match status" value="1"/>
</dbReference>
<accession>A0A4R4DBL2</accession>
<keyword evidence="13" id="KW-1185">Reference proteome</keyword>
<evidence type="ECO:0000256" key="6">
    <source>
        <dbReference type="ARBA" id="ARBA00022723"/>
    </source>
</evidence>
<evidence type="ECO:0000313" key="13">
    <source>
        <dbReference type="Proteomes" id="UP000295023"/>
    </source>
</evidence>
<keyword evidence="5" id="KW-0500">Molybdenum</keyword>
<sequence length="1033" mass="109979">MTQRRDVLKAGAAGAGLAAFAAGYSETARRAVEGVAESLAPKPANAAPNIHGRSLAPEVRVDPASGAVTPNPGQQVSYTMCMGCTTFCGVRVRVDKASGRVLRVAGNPYSPLSTDPHLPYATPVRESFAALSRHGEKGLAGRSTACGRGAAVLTQMESPSRILTPLKRVGPRGAGRWEPIPFAQLVHEVVEGGDLFGEGHVEGLRALRSLDPIDPAAPELGPKVNQVALLSSTNEGRENFARRFLQQAFGSINFVGHGAYCGGSYRSGSGAAFGDLRQMPHAKPDLHNAEFVIFCGTAPANAGNPFKRQGWQLAEGRRDGGLHYVVIDPVLGNSDSLAARDRGRWVPIRPATDGALAMAMMRWMIENRRWNEAYLSQPSARAAQQAGEPSFSNATHLVVAEPGHPREGMFLRASDLGLPIEGDRYGAKDGPVAVEAATGALRPAEAMDGPAVLLHDAVAEIGGRPVRLRSAAELLRESAFAHSLEDYAATCGIPAETIAGLAREFTSHGRKAAVNTHGGTMAGNGFANAFALVTLNTLIGNLHWKGGTFQNGGAFPEAGAGPRYDLAKFDGMVQPRGLALSRNNQPYEKSSEFRRKQAAGRAYPAERPWYAASPQLASEWLLSALDGYPYALKALFVWNANPVYGIPGLRAAADAALRDPKRLPLIVAIDPFINETGAYADYIVPDSLLYESWGWAGAWAGVPTRASTARWPVVEPRAAKTEAGEPIGMESFLIACAKAVGLPGFGPAALKDKDGNPHPLERAEDWYLRAGANIAFAGQRPVPDAPDEELELVGLDRLRGLLEGTLRPEEWRKVATVLARGGRYQDAADTYQGERFAGKPVRMLHLYNEQVAAARSALTGRRFAGVPGWTPPAFADGTPMRARHQEAEWPLLLVSQKSVLVNSYAIGADRLRGLKPDNPVAIHPEDAAALGIRSGDRIRIATPGGDAEATAILRRGVMRGVLAVEHGFGHRELGARAHEIGGVRQQQRPGLAAGVNLNDLGIPDPTRPGLSVWLDPVVGTAVRQGLPARIARA</sequence>
<feature type="domain" description="4Fe-4S Mo/W bis-MGD-type" evidence="11">
    <location>
        <begin position="74"/>
        <end position="160"/>
    </location>
</feature>
<comment type="similarity">
    <text evidence="3">Belongs to the prokaryotic molybdopterin-containing oxidoreductase family.</text>
</comment>
<dbReference type="CDD" id="cd02758">
    <property type="entry name" value="MopB_Tetrathionate-Ra"/>
    <property type="match status" value="1"/>
</dbReference>
<dbReference type="InterPro" id="IPR006656">
    <property type="entry name" value="Mopterin_OxRdtase"/>
</dbReference>
<keyword evidence="6" id="KW-0479">Metal-binding</keyword>
<dbReference type="InterPro" id="IPR009010">
    <property type="entry name" value="Asp_de-COase-like_dom_sf"/>
</dbReference>
<dbReference type="Gene3D" id="2.40.40.20">
    <property type="match status" value="1"/>
</dbReference>
<name>A0A4R4DBL2_9PROT</name>